<keyword evidence="3 6" id="KW-1133">Transmembrane helix</keyword>
<dbReference type="Proteomes" id="UP000587527">
    <property type="component" value="Unassembled WGS sequence"/>
</dbReference>
<dbReference type="InterPro" id="IPR000412">
    <property type="entry name" value="ABC_2_transport"/>
</dbReference>
<proteinExistence type="inferred from homology"/>
<feature type="transmembrane region" description="Helical" evidence="6">
    <location>
        <begin position="70"/>
        <end position="94"/>
    </location>
</feature>
<evidence type="ECO:0000256" key="2">
    <source>
        <dbReference type="ARBA" id="ARBA00022692"/>
    </source>
</evidence>
<sequence>MTALHPAPPVSPAASAWLAFRAILWRDVFVTGKEFWVLLIQVAIAPLFMLFIFAKVLGSMQVVAGDYGHTLLPGIVALSTFLAALQSVALPLVMEFGFTKEIEDRLLAPLPTSLVAVEKLVVAMLRGMVSAAIIYPVGALIIGTAPWHPQGLPLLIAMLVLGSWAGGGVGMTIGTFVPPHRINIMFGLIITPIMFTGAVQYPWSSLDSMRWFQVITSLNPLTYCAEGVRAAMVPEIVHLPPAVAAAALVGFSLLFSALGILGFNRRALS</sequence>
<accession>A0A841C2U5</accession>
<evidence type="ECO:0000256" key="4">
    <source>
        <dbReference type="ARBA" id="ARBA00023136"/>
    </source>
</evidence>
<evidence type="ECO:0000313" key="9">
    <source>
        <dbReference type="Proteomes" id="UP000587527"/>
    </source>
</evidence>
<dbReference type="PIRSF" id="PIRSF006648">
    <property type="entry name" value="DrrB"/>
    <property type="match status" value="1"/>
</dbReference>
<comment type="similarity">
    <text evidence="6">Belongs to the ABC-2 integral membrane protein family.</text>
</comment>
<dbReference type="InterPro" id="IPR051784">
    <property type="entry name" value="Nod_factor_ABC_transporter"/>
</dbReference>
<evidence type="ECO:0000256" key="5">
    <source>
        <dbReference type="ARBA" id="ARBA00023251"/>
    </source>
</evidence>
<dbReference type="PANTHER" id="PTHR43229">
    <property type="entry name" value="NODULATION PROTEIN J"/>
    <property type="match status" value="1"/>
</dbReference>
<keyword evidence="5" id="KW-0046">Antibiotic resistance</keyword>
<keyword evidence="6" id="KW-1003">Cell membrane</keyword>
<dbReference type="PANTHER" id="PTHR43229:SF2">
    <property type="entry name" value="NODULATION PROTEIN J"/>
    <property type="match status" value="1"/>
</dbReference>
<keyword evidence="2 6" id="KW-0812">Transmembrane</keyword>
<dbReference type="EMBL" id="JACHMN010000003">
    <property type="protein sequence ID" value="MBB5874088.1"/>
    <property type="molecule type" value="Genomic_DNA"/>
</dbReference>
<feature type="transmembrane region" description="Helical" evidence="6">
    <location>
        <begin position="132"/>
        <end position="148"/>
    </location>
</feature>
<keyword evidence="6" id="KW-0813">Transport</keyword>
<dbReference type="GO" id="GO:0140359">
    <property type="term" value="F:ABC-type transporter activity"/>
    <property type="evidence" value="ECO:0007669"/>
    <property type="project" value="InterPro"/>
</dbReference>
<dbReference type="PROSITE" id="PS51012">
    <property type="entry name" value="ABC_TM2"/>
    <property type="match status" value="1"/>
</dbReference>
<evidence type="ECO:0000256" key="3">
    <source>
        <dbReference type="ARBA" id="ARBA00022989"/>
    </source>
</evidence>
<reference evidence="8 9" key="1">
    <citation type="submission" date="2020-08" db="EMBL/GenBank/DDBJ databases">
        <title>Sequencing the genomes of 1000 actinobacteria strains.</title>
        <authorList>
            <person name="Klenk H.-P."/>
        </authorList>
    </citation>
    <scope>NUCLEOTIDE SEQUENCE [LARGE SCALE GENOMIC DNA]</scope>
    <source>
        <strain evidence="8 9">DSM 45362</strain>
    </source>
</reference>
<feature type="transmembrane region" description="Helical" evidence="6">
    <location>
        <begin position="154"/>
        <end position="177"/>
    </location>
</feature>
<organism evidence="8 9">
    <name type="scientific">Allocatelliglobosispora scoriae</name>
    <dbReference type="NCBI Taxonomy" id="643052"/>
    <lineage>
        <taxon>Bacteria</taxon>
        <taxon>Bacillati</taxon>
        <taxon>Actinomycetota</taxon>
        <taxon>Actinomycetes</taxon>
        <taxon>Micromonosporales</taxon>
        <taxon>Micromonosporaceae</taxon>
        <taxon>Allocatelliglobosispora</taxon>
    </lineage>
</organism>
<evidence type="ECO:0000256" key="6">
    <source>
        <dbReference type="RuleBase" id="RU361157"/>
    </source>
</evidence>
<dbReference type="GO" id="GO:0046677">
    <property type="term" value="P:response to antibiotic"/>
    <property type="evidence" value="ECO:0007669"/>
    <property type="project" value="UniProtKB-KW"/>
</dbReference>
<feature type="transmembrane region" description="Helical" evidence="6">
    <location>
        <begin position="35"/>
        <end position="58"/>
    </location>
</feature>
<name>A0A841C2U5_9ACTN</name>
<comment type="subcellular location">
    <subcellularLocation>
        <location evidence="6">Cell membrane</location>
        <topology evidence="6">Multi-pass membrane protein</topology>
    </subcellularLocation>
    <subcellularLocation>
        <location evidence="1">Membrane</location>
        <topology evidence="1">Multi-pass membrane protein</topology>
    </subcellularLocation>
</comment>
<protein>
    <recommendedName>
        <fullName evidence="6">Transport permease protein</fullName>
    </recommendedName>
</protein>
<comment type="caution">
    <text evidence="8">The sequence shown here is derived from an EMBL/GenBank/DDBJ whole genome shotgun (WGS) entry which is preliminary data.</text>
</comment>
<keyword evidence="4 6" id="KW-0472">Membrane</keyword>
<evidence type="ECO:0000259" key="7">
    <source>
        <dbReference type="PROSITE" id="PS51012"/>
    </source>
</evidence>
<feature type="transmembrane region" description="Helical" evidence="6">
    <location>
        <begin position="242"/>
        <end position="263"/>
    </location>
</feature>
<evidence type="ECO:0000313" key="8">
    <source>
        <dbReference type="EMBL" id="MBB5874088.1"/>
    </source>
</evidence>
<feature type="domain" description="ABC transmembrane type-2" evidence="7">
    <location>
        <begin position="37"/>
        <end position="266"/>
    </location>
</feature>
<dbReference type="InterPro" id="IPR013525">
    <property type="entry name" value="ABC2_TM"/>
</dbReference>
<dbReference type="Pfam" id="PF01061">
    <property type="entry name" value="ABC2_membrane"/>
    <property type="match status" value="1"/>
</dbReference>
<evidence type="ECO:0000256" key="1">
    <source>
        <dbReference type="ARBA" id="ARBA00004141"/>
    </source>
</evidence>
<dbReference type="RefSeq" id="WP_246467591.1">
    <property type="nucleotide sequence ID" value="NZ_JACHMN010000003.1"/>
</dbReference>
<dbReference type="InterPro" id="IPR047817">
    <property type="entry name" value="ABC2_TM_bact-type"/>
</dbReference>
<gene>
    <name evidence="8" type="ORF">F4553_007522</name>
</gene>
<dbReference type="AlphaFoldDB" id="A0A841C2U5"/>
<dbReference type="GO" id="GO:0043190">
    <property type="term" value="C:ATP-binding cassette (ABC) transporter complex"/>
    <property type="evidence" value="ECO:0007669"/>
    <property type="project" value="InterPro"/>
</dbReference>
<feature type="transmembrane region" description="Helical" evidence="6">
    <location>
        <begin position="184"/>
        <end position="203"/>
    </location>
</feature>
<keyword evidence="9" id="KW-1185">Reference proteome</keyword>